<keyword evidence="5" id="KW-1185">Reference proteome</keyword>
<comment type="caution">
    <text evidence="4">The sequence shown here is derived from an EMBL/GenBank/DDBJ whole genome shotgun (WGS) entry which is preliminary data.</text>
</comment>
<gene>
    <name evidence="4" type="ORF">EDB81DRAFT_902970</name>
</gene>
<evidence type="ECO:0000259" key="3">
    <source>
        <dbReference type="Pfam" id="PF17106"/>
    </source>
</evidence>
<accession>A0A9P9EAY6</accession>
<sequence>MRLRCRFSKAQPATVDLCGLVQGVISDAGFSYLRIYPVQARPRHRYFPFPGSNSNSPNDWSCFPISAWQPFDHVCSTIFSYHGKPHTQKSKRHDTVGLSTNPSSHEDASRNPQILTTQVELVPPEPAASSATGPTASTAQPESLTLHNSATLREEPEAVVTQSLWDRAYDGLRHKDEQLVDKYEELLSRELPPKTNAQRLEKTNDRIDNTNLENRQKQLKTIIGNGLRRMDEGKTKYIIFGHEFVPRDQIAQAARFVQGMRTLVDEAVRVSPEASLAWAGVCTILPILTNPAAAEEASRDGFTYVTSRMRFYVELERLLWPASLRLATELRGEFEGHLVDLYQHIFEFQVRTVLRFYQTRLARLGDDVVKHEVWKGMLSKIQELERIFDSDLKIINDSSSRMELESLNKKADQFLADMSSILSALETNNKPANSSFNNHGSGHQFNATGGTQNNNVGSGKQFLGDIKGETVHIG</sequence>
<evidence type="ECO:0000313" key="5">
    <source>
        <dbReference type="Proteomes" id="UP000738349"/>
    </source>
</evidence>
<feature type="region of interest" description="Disordered" evidence="1">
    <location>
        <begin position="430"/>
        <end position="462"/>
    </location>
</feature>
<proteinExistence type="predicted"/>
<name>A0A9P9EAY6_9HYPO</name>
<evidence type="ECO:0000259" key="2">
    <source>
        <dbReference type="Pfam" id="PF17100"/>
    </source>
</evidence>
<protein>
    <recommendedName>
        <fullName evidence="6">NWD NACHT-NTPase N-terminal domain-containing protein</fullName>
    </recommendedName>
</protein>
<dbReference type="Proteomes" id="UP000738349">
    <property type="component" value="Unassembled WGS sequence"/>
</dbReference>
<dbReference type="AlphaFoldDB" id="A0A9P9EAY6"/>
<evidence type="ECO:0008006" key="6">
    <source>
        <dbReference type="Google" id="ProtNLM"/>
    </source>
</evidence>
<dbReference type="EMBL" id="JAGMUV010000014">
    <property type="protein sequence ID" value="KAH7134138.1"/>
    <property type="molecule type" value="Genomic_DNA"/>
</dbReference>
<dbReference type="OrthoDB" id="163438at2759"/>
<reference evidence="4" key="1">
    <citation type="journal article" date="2021" name="Nat. Commun.">
        <title>Genetic determinants of endophytism in the Arabidopsis root mycobiome.</title>
        <authorList>
            <person name="Mesny F."/>
            <person name="Miyauchi S."/>
            <person name="Thiergart T."/>
            <person name="Pickel B."/>
            <person name="Atanasova L."/>
            <person name="Karlsson M."/>
            <person name="Huettel B."/>
            <person name="Barry K.W."/>
            <person name="Haridas S."/>
            <person name="Chen C."/>
            <person name="Bauer D."/>
            <person name="Andreopoulos W."/>
            <person name="Pangilinan J."/>
            <person name="LaButti K."/>
            <person name="Riley R."/>
            <person name="Lipzen A."/>
            <person name="Clum A."/>
            <person name="Drula E."/>
            <person name="Henrissat B."/>
            <person name="Kohler A."/>
            <person name="Grigoriev I.V."/>
            <person name="Martin F.M."/>
            <person name="Hacquard S."/>
        </authorList>
    </citation>
    <scope>NUCLEOTIDE SEQUENCE</scope>
    <source>
        <strain evidence="4">MPI-CAGE-AT-0147</strain>
    </source>
</reference>
<feature type="domain" description="NWD NACHT-NTPase N-terminal" evidence="2">
    <location>
        <begin position="162"/>
        <end position="391"/>
    </location>
</feature>
<evidence type="ECO:0000256" key="1">
    <source>
        <dbReference type="SAM" id="MobiDB-lite"/>
    </source>
</evidence>
<feature type="domain" description="NACHT-NTPase sigma" evidence="3">
    <location>
        <begin position="433"/>
        <end position="469"/>
    </location>
</feature>
<dbReference type="Pfam" id="PF17100">
    <property type="entry name" value="NACHT_N"/>
    <property type="match status" value="1"/>
</dbReference>
<feature type="region of interest" description="Disordered" evidence="1">
    <location>
        <begin position="84"/>
        <end position="111"/>
    </location>
</feature>
<organism evidence="4 5">
    <name type="scientific">Dactylonectria macrodidyma</name>
    <dbReference type="NCBI Taxonomy" id="307937"/>
    <lineage>
        <taxon>Eukaryota</taxon>
        <taxon>Fungi</taxon>
        <taxon>Dikarya</taxon>
        <taxon>Ascomycota</taxon>
        <taxon>Pezizomycotina</taxon>
        <taxon>Sordariomycetes</taxon>
        <taxon>Hypocreomycetidae</taxon>
        <taxon>Hypocreales</taxon>
        <taxon>Nectriaceae</taxon>
        <taxon>Dactylonectria</taxon>
    </lineage>
</organism>
<dbReference type="Pfam" id="PF17106">
    <property type="entry name" value="NACHT_sigma"/>
    <property type="match status" value="1"/>
</dbReference>
<evidence type="ECO:0000313" key="4">
    <source>
        <dbReference type="EMBL" id="KAH7134138.1"/>
    </source>
</evidence>
<dbReference type="InterPro" id="IPR031353">
    <property type="entry name" value="NACHT_sigma"/>
</dbReference>
<feature type="compositionally biased region" description="Polar residues" evidence="1">
    <location>
        <begin position="430"/>
        <end position="458"/>
    </location>
</feature>
<dbReference type="InterPro" id="IPR031359">
    <property type="entry name" value="NACHT_N"/>
</dbReference>